<protein>
    <submittedName>
        <fullName evidence="1">Uncharacterized protein</fullName>
    </submittedName>
</protein>
<proteinExistence type="predicted"/>
<organism evidence="1 2">
    <name type="scientific">Macrosiphum euphorbiae</name>
    <name type="common">potato aphid</name>
    <dbReference type="NCBI Taxonomy" id="13131"/>
    <lineage>
        <taxon>Eukaryota</taxon>
        <taxon>Metazoa</taxon>
        <taxon>Ecdysozoa</taxon>
        <taxon>Arthropoda</taxon>
        <taxon>Hexapoda</taxon>
        <taxon>Insecta</taxon>
        <taxon>Pterygota</taxon>
        <taxon>Neoptera</taxon>
        <taxon>Paraneoptera</taxon>
        <taxon>Hemiptera</taxon>
        <taxon>Sternorrhyncha</taxon>
        <taxon>Aphidomorpha</taxon>
        <taxon>Aphidoidea</taxon>
        <taxon>Aphididae</taxon>
        <taxon>Macrosiphini</taxon>
        <taxon>Macrosiphum</taxon>
    </lineage>
</organism>
<dbReference type="EMBL" id="CARXXK010000003">
    <property type="protein sequence ID" value="CAI6362500.1"/>
    <property type="molecule type" value="Genomic_DNA"/>
</dbReference>
<sequence>MFIFRLPVMDNVPIYMGKIGNDPEEGITMLFVLPEIKKYLNTMESGSTFLMDGTFAATPSFKRECITFNTVSYAYV</sequence>
<keyword evidence="2" id="KW-1185">Reference proteome</keyword>
<dbReference type="Proteomes" id="UP001160148">
    <property type="component" value="Unassembled WGS sequence"/>
</dbReference>
<name>A0AAV0X2T5_9HEMI</name>
<evidence type="ECO:0000313" key="1">
    <source>
        <dbReference type="EMBL" id="CAI6362500.1"/>
    </source>
</evidence>
<dbReference type="AlphaFoldDB" id="A0AAV0X2T5"/>
<comment type="caution">
    <text evidence="1">The sequence shown here is derived from an EMBL/GenBank/DDBJ whole genome shotgun (WGS) entry which is preliminary data.</text>
</comment>
<gene>
    <name evidence="1" type="ORF">MEUPH1_LOCUS17563</name>
</gene>
<evidence type="ECO:0000313" key="2">
    <source>
        <dbReference type="Proteomes" id="UP001160148"/>
    </source>
</evidence>
<reference evidence="1 2" key="1">
    <citation type="submission" date="2023-01" db="EMBL/GenBank/DDBJ databases">
        <authorList>
            <person name="Whitehead M."/>
        </authorList>
    </citation>
    <scope>NUCLEOTIDE SEQUENCE [LARGE SCALE GENOMIC DNA]</scope>
</reference>
<accession>A0AAV0X2T5</accession>